<dbReference type="EMBL" id="CP002209">
    <property type="protein sequence ID" value="ADN75687.1"/>
    <property type="molecule type" value="Genomic_DNA"/>
</dbReference>
<keyword evidence="4 5" id="KW-0472">Membrane</keyword>
<dbReference type="Pfam" id="PF04893">
    <property type="entry name" value="Yip1"/>
    <property type="match status" value="1"/>
</dbReference>
<feature type="transmembrane region" description="Helical" evidence="5">
    <location>
        <begin position="172"/>
        <end position="191"/>
    </location>
</feature>
<evidence type="ECO:0000256" key="2">
    <source>
        <dbReference type="ARBA" id="ARBA00022692"/>
    </source>
</evidence>
<keyword evidence="3 5" id="KW-1133">Transmembrane helix</keyword>
<dbReference type="InterPro" id="IPR006977">
    <property type="entry name" value="Yip1_dom"/>
</dbReference>
<evidence type="ECO:0000256" key="3">
    <source>
        <dbReference type="ARBA" id="ARBA00022989"/>
    </source>
</evidence>
<dbReference type="HOGENOM" id="CLU_098212_0_0_6"/>
<sequence length="232" mass="25925">MSALTFPQALWQSLWQPLPIYQELKTRKGLSWIPFVLIMVAFCLVQTLYFNNVDWAWYQSQMLEPTLQSMPSKDRATVLAEMTMGRMLTAQLSIGLLGMLVANALMAFYLAKMTLVDDDNVQGFGDWFGLTWWCNLVVLVPSLVALVWVLFSSGEISPGAMSPLSLNRVLDLPVGHAGMGLAEALSLVLPWKIWLYYSGIRAWTRIAQGQALLIAALPAVVVYGCWGLFLLF</sequence>
<gene>
    <name evidence="7" type="ordered locus">Fbal_1483</name>
</gene>
<feature type="transmembrane region" description="Helical" evidence="5">
    <location>
        <begin position="32"/>
        <end position="50"/>
    </location>
</feature>
<feature type="transmembrane region" description="Helical" evidence="5">
    <location>
        <begin position="130"/>
        <end position="151"/>
    </location>
</feature>
<comment type="subcellular location">
    <subcellularLocation>
        <location evidence="1">Membrane</location>
        <topology evidence="1">Multi-pass membrane protein</topology>
    </subcellularLocation>
</comment>
<evidence type="ECO:0000313" key="7">
    <source>
        <dbReference type="EMBL" id="ADN75687.1"/>
    </source>
</evidence>
<organism evidence="7 8">
    <name type="scientific">Ferrimonas balearica (strain DSM 9799 / CCM 4581 / KCTC 23876 / PAT)</name>
    <dbReference type="NCBI Taxonomy" id="550540"/>
    <lineage>
        <taxon>Bacteria</taxon>
        <taxon>Pseudomonadati</taxon>
        <taxon>Pseudomonadota</taxon>
        <taxon>Gammaproteobacteria</taxon>
        <taxon>Alteromonadales</taxon>
        <taxon>Ferrimonadaceae</taxon>
        <taxon>Ferrimonas</taxon>
    </lineage>
</organism>
<dbReference type="GO" id="GO:0016020">
    <property type="term" value="C:membrane"/>
    <property type="evidence" value="ECO:0007669"/>
    <property type="project" value="UniProtKB-SubCell"/>
</dbReference>
<evidence type="ECO:0000259" key="6">
    <source>
        <dbReference type="Pfam" id="PF04893"/>
    </source>
</evidence>
<dbReference type="OrthoDB" id="6272224at2"/>
<proteinExistence type="predicted"/>
<reference evidence="7 8" key="1">
    <citation type="journal article" date="2010" name="Stand. Genomic Sci.">
        <title>Complete genome sequence of Ferrimonas balearica type strain (PAT).</title>
        <authorList>
            <person name="Nolan M."/>
            <person name="Sikorski J."/>
            <person name="Davenport K."/>
            <person name="Lucas S."/>
            <person name="Glavina Del Rio T."/>
            <person name="Tice H."/>
            <person name="Cheng J."/>
            <person name="Goodwin L."/>
            <person name="Pitluck S."/>
            <person name="Liolios K."/>
            <person name="Ivanova N."/>
            <person name="Mavromatis K."/>
            <person name="Ovchinnikova G."/>
            <person name="Pati A."/>
            <person name="Chen A."/>
            <person name="Palaniappan K."/>
            <person name="Land M."/>
            <person name="Hauser L."/>
            <person name="Chang Y."/>
            <person name="Jeffries C."/>
            <person name="Tapia R."/>
            <person name="Brettin T."/>
            <person name="Detter J."/>
            <person name="Han C."/>
            <person name="Yasawong M."/>
            <person name="Rohde M."/>
            <person name="Tindall B."/>
            <person name="Goker M."/>
            <person name="Woyke T."/>
            <person name="Bristow J."/>
            <person name="Eisen J."/>
            <person name="Markowitz V."/>
            <person name="Hugenholtz P."/>
            <person name="Kyrpides N."/>
            <person name="Klenk H."/>
            <person name="Lapidus A."/>
        </authorList>
    </citation>
    <scope>NUCLEOTIDE SEQUENCE [LARGE SCALE GENOMIC DNA]</scope>
    <source>
        <strain evidence="8">DSM 9799 / CCM 4581 / KCTC 23876 / PAT</strain>
    </source>
</reference>
<dbReference type="AlphaFoldDB" id="E1SP62"/>
<evidence type="ECO:0000313" key="8">
    <source>
        <dbReference type="Proteomes" id="UP000006683"/>
    </source>
</evidence>
<keyword evidence="8" id="KW-1185">Reference proteome</keyword>
<dbReference type="STRING" id="550540.Fbal_1483"/>
<dbReference type="Proteomes" id="UP000006683">
    <property type="component" value="Chromosome"/>
</dbReference>
<evidence type="ECO:0000256" key="4">
    <source>
        <dbReference type="ARBA" id="ARBA00023136"/>
    </source>
</evidence>
<dbReference type="eggNOG" id="ENOG5030ECJ">
    <property type="taxonomic scope" value="Bacteria"/>
</dbReference>
<evidence type="ECO:0000256" key="1">
    <source>
        <dbReference type="ARBA" id="ARBA00004141"/>
    </source>
</evidence>
<feature type="transmembrane region" description="Helical" evidence="5">
    <location>
        <begin position="211"/>
        <end position="231"/>
    </location>
</feature>
<dbReference type="GeneID" id="67181701"/>
<evidence type="ECO:0000256" key="5">
    <source>
        <dbReference type="SAM" id="Phobius"/>
    </source>
</evidence>
<name>E1SP62_FERBD</name>
<protein>
    <recommendedName>
        <fullName evidence="6">Yip1 domain-containing protein</fullName>
    </recommendedName>
</protein>
<accession>E1SP62</accession>
<feature type="transmembrane region" description="Helical" evidence="5">
    <location>
        <begin position="92"/>
        <end position="110"/>
    </location>
</feature>
<dbReference type="KEGG" id="fbl:Fbal_1483"/>
<feature type="domain" description="Yip1" evidence="6">
    <location>
        <begin position="12"/>
        <end position="228"/>
    </location>
</feature>
<dbReference type="RefSeq" id="WP_013344993.1">
    <property type="nucleotide sequence ID" value="NC_014541.1"/>
</dbReference>
<keyword evidence="2 5" id="KW-0812">Transmembrane</keyword>